<dbReference type="InterPro" id="IPR015421">
    <property type="entry name" value="PyrdxlP-dep_Trfase_major"/>
</dbReference>
<keyword evidence="3" id="KW-0032">Aminotransferase</keyword>
<dbReference type="PANTHER" id="PTHR42885">
    <property type="entry name" value="HISTIDINOL-PHOSPHATE AMINOTRANSFERASE-RELATED"/>
    <property type="match status" value="1"/>
</dbReference>
<dbReference type="PANTHER" id="PTHR42885:SF1">
    <property type="entry name" value="THREONINE-PHOSPHATE DECARBOXYLASE"/>
    <property type="match status" value="1"/>
</dbReference>
<dbReference type="RefSeq" id="WP_377861515.1">
    <property type="nucleotide sequence ID" value="NZ_JBHLZU010000033.1"/>
</dbReference>
<keyword evidence="5" id="KW-0456">Lyase</keyword>
<dbReference type="InterPro" id="IPR004839">
    <property type="entry name" value="Aminotransferase_I/II_large"/>
</dbReference>
<dbReference type="InterPro" id="IPR015424">
    <property type="entry name" value="PyrdxlP-dep_Trfase"/>
</dbReference>
<gene>
    <name evidence="5" type="primary">cobC</name>
    <name evidence="5" type="ORF">ACFFQA_34620</name>
</gene>
<feature type="domain" description="Aminotransferase class I/classII large" evidence="4">
    <location>
        <begin position="30"/>
        <end position="329"/>
    </location>
</feature>
<dbReference type="SUPFAM" id="SSF53383">
    <property type="entry name" value="PLP-dependent transferases"/>
    <property type="match status" value="1"/>
</dbReference>
<reference evidence="5 6" key="1">
    <citation type="submission" date="2024-09" db="EMBL/GenBank/DDBJ databases">
        <authorList>
            <person name="Sun Q."/>
            <person name="Mori K."/>
        </authorList>
    </citation>
    <scope>NUCLEOTIDE SEQUENCE [LARGE SCALE GENOMIC DNA]</scope>
    <source>
        <strain evidence="5 6">TBRC 7907</strain>
    </source>
</reference>
<organism evidence="5 6">
    <name type="scientific">Allokutzneria oryzae</name>
    <dbReference type="NCBI Taxonomy" id="1378989"/>
    <lineage>
        <taxon>Bacteria</taxon>
        <taxon>Bacillati</taxon>
        <taxon>Actinomycetota</taxon>
        <taxon>Actinomycetes</taxon>
        <taxon>Pseudonocardiales</taxon>
        <taxon>Pseudonocardiaceae</taxon>
        <taxon>Allokutzneria</taxon>
    </lineage>
</organism>
<comment type="caution">
    <text evidence="5">The sequence shown here is derived from an EMBL/GenBank/DDBJ whole genome shotgun (WGS) entry which is preliminary data.</text>
</comment>
<dbReference type="InterPro" id="IPR015422">
    <property type="entry name" value="PyrdxlP-dep_Trfase_small"/>
</dbReference>
<dbReference type="NCBIfam" id="NF005915">
    <property type="entry name" value="PRK07908.1"/>
    <property type="match status" value="1"/>
</dbReference>
<evidence type="ECO:0000256" key="1">
    <source>
        <dbReference type="ARBA" id="ARBA00001933"/>
    </source>
</evidence>
<keyword evidence="2" id="KW-0663">Pyridoxal phosphate</keyword>
<evidence type="ECO:0000259" key="4">
    <source>
        <dbReference type="Pfam" id="PF00155"/>
    </source>
</evidence>
<evidence type="ECO:0000256" key="2">
    <source>
        <dbReference type="ARBA" id="ARBA00022898"/>
    </source>
</evidence>
<dbReference type="InterPro" id="IPR004838">
    <property type="entry name" value="NHTrfase_class1_PyrdxlP-BS"/>
</dbReference>
<name>A0ABV6A7E2_9PSEU</name>
<accession>A0ABV6A7E2</accession>
<dbReference type="Gene3D" id="3.90.1150.10">
    <property type="entry name" value="Aspartate Aminotransferase, domain 1"/>
    <property type="match status" value="1"/>
</dbReference>
<dbReference type="Pfam" id="PF00155">
    <property type="entry name" value="Aminotran_1_2"/>
    <property type="match status" value="1"/>
</dbReference>
<dbReference type="EMBL" id="JBHLZU010000033">
    <property type="protein sequence ID" value="MFB9909100.1"/>
    <property type="molecule type" value="Genomic_DNA"/>
</dbReference>
<evidence type="ECO:0000313" key="5">
    <source>
        <dbReference type="EMBL" id="MFB9909100.1"/>
    </source>
</evidence>
<dbReference type="Gene3D" id="3.40.640.10">
    <property type="entry name" value="Type I PLP-dependent aspartate aminotransferase-like (Major domain)"/>
    <property type="match status" value="1"/>
</dbReference>
<evidence type="ECO:0000313" key="6">
    <source>
        <dbReference type="Proteomes" id="UP001589693"/>
    </source>
</evidence>
<protein>
    <recommendedName>
        <fullName evidence="3">Aminotransferase</fullName>
        <ecNumber evidence="3">2.6.1.-</ecNumber>
    </recommendedName>
</protein>
<dbReference type="Proteomes" id="UP001589693">
    <property type="component" value="Unassembled WGS sequence"/>
</dbReference>
<keyword evidence="6" id="KW-1185">Reference proteome</keyword>
<sequence>MNGNVDRAALRHHGDVEALPGLADFAVNVRSDQPPPWLRDRLAAALDRLGRYPGARDDADARASAAARHGRRPDEVLVLNGAAEGFALLPALKPRLAAVIHPSFTEPEVALTDVNVPVERVVLDDYALNPACVPDEADLVVIGNPTNPTSVLHPAEAIRALARPGRVLVVDEAFADTIPGEPESVSGDAVPGLLVLRSLTKTWSLPGLRAGYALGAPELLARLGRHRPQWPVNALVLEAVRACCEPGAVAEAEAVARELEDHRVRFAKALGELPGVTVAEPARAPFLLIHVPGADRLRERLREKGFAVRRADTFPGLTPDHLRVAVRAPDQTAPLLAALRELLGRVSGVRVRDSRAEPAPDPEERLP</sequence>
<proteinExistence type="inferred from homology"/>
<dbReference type="GO" id="GO:0048472">
    <property type="term" value="F:threonine-phosphate decarboxylase activity"/>
    <property type="evidence" value="ECO:0007669"/>
    <property type="project" value="UniProtKB-EC"/>
</dbReference>
<dbReference type="PROSITE" id="PS00105">
    <property type="entry name" value="AA_TRANSFER_CLASS_1"/>
    <property type="match status" value="1"/>
</dbReference>
<dbReference type="EC" id="2.6.1.-" evidence="3"/>
<dbReference type="CDD" id="cd00609">
    <property type="entry name" value="AAT_like"/>
    <property type="match status" value="1"/>
</dbReference>
<comment type="similarity">
    <text evidence="3">Belongs to the class-I pyridoxal-phosphate-dependent aminotransferase family.</text>
</comment>
<keyword evidence="3" id="KW-0808">Transferase</keyword>
<evidence type="ECO:0000256" key="3">
    <source>
        <dbReference type="RuleBase" id="RU000481"/>
    </source>
</evidence>
<comment type="cofactor">
    <cofactor evidence="1 3">
        <name>pyridoxal 5'-phosphate</name>
        <dbReference type="ChEBI" id="CHEBI:597326"/>
    </cofactor>
</comment>